<dbReference type="Pfam" id="PF01352">
    <property type="entry name" value="KRAB"/>
    <property type="match status" value="1"/>
</dbReference>
<dbReference type="InterPro" id="IPR050169">
    <property type="entry name" value="Krueppel_C2H2_ZnF"/>
</dbReference>
<dbReference type="CDD" id="cd07765">
    <property type="entry name" value="KRAB_A-box"/>
    <property type="match status" value="1"/>
</dbReference>
<dbReference type="PROSITE" id="PS50805">
    <property type="entry name" value="KRAB"/>
    <property type="match status" value="1"/>
</dbReference>
<dbReference type="Proteomes" id="UP000551758">
    <property type="component" value="Unassembled WGS sequence"/>
</dbReference>
<evidence type="ECO:0000259" key="1">
    <source>
        <dbReference type="PROSITE" id="PS50805"/>
    </source>
</evidence>
<feature type="non-terminal residue" evidence="2">
    <location>
        <position position="173"/>
    </location>
</feature>
<organism evidence="2 3">
    <name type="scientific">Diceros bicornis minor</name>
    <name type="common">South-central black rhinoceros</name>
    <dbReference type="NCBI Taxonomy" id="77932"/>
    <lineage>
        <taxon>Eukaryota</taxon>
        <taxon>Metazoa</taxon>
        <taxon>Chordata</taxon>
        <taxon>Craniata</taxon>
        <taxon>Vertebrata</taxon>
        <taxon>Euteleostomi</taxon>
        <taxon>Mammalia</taxon>
        <taxon>Eutheria</taxon>
        <taxon>Laurasiatheria</taxon>
        <taxon>Perissodactyla</taxon>
        <taxon>Rhinocerotidae</taxon>
        <taxon>Diceros</taxon>
    </lineage>
</organism>
<dbReference type="Gene3D" id="6.10.140.140">
    <property type="match status" value="1"/>
</dbReference>
<dbReference type="AlphaFoldDB" id="A0A7J7FN79"/>
<dbReference type="PANTHER" id="PTHR23232:SF133">
    <property type="entry name" value="RIKEN CDNA 1700020N01 GENE"/>
    <property type="match status" value="1"/>
</dbReference>
<evidence type="ECO:0000313" key="3">
    <source>
        <dbReference type="Proteomes" id="UP000551758"/>
    </source>
</evidence>
<sequence>GCVTFEDVDIYFFQEEWSLLDEAQRILYHNVMLENFVLTTSLGKDFIFLPLSLAEGVSQVRTSKTGPSTQKTHPCEKCVLVLKDILHLTELQTTYDGHKPYFGGVSRGFWFSANLHQDQKHDSGEEIFKMDMDWASFVMSCGFCVSGQPLTCGESGKDFLATSGLLLYQATPN</sequence>
<dbReference type="PANTHER" id="PTHR23232">
    <property type="entry name" value="KRAB DOMAIN C2H2 ZINC FINGER"/>
    <property type="match status" value="1"/>
</dbReference>
<feature type="non-terminal residue" evidence="2">
    <location>
        <position position="1"/>
    </location>
</feature>
<reference evidence="2 3" key="1">
    <citation type="journal article" date="2020" name="Mol. Biol. Evol.">
        <title>Interspecific Gene Flow and the Evolution of Specialization in Black and White Rhinoceros.</title>
        <authorList>
            <person name="Moodley Y."/>
            <person name="Westbury M.V."/>
            <person name="Russo I.M."/>
            <person name="Gopalakrishnan S."/>
            <person name="Rakotoarivelo A."/>
            <person name="Olsen R.A."/>
            <person name="Prost S."/>
            <person name="Tunstall T."/>
            <person name="Ryder O.A."/>
            <person name="Dalen L."/>
            <person name="Bruford M.W."/>
        </authorList>
    </citation>
    <scope>NUCLEOTIDE SEQUENCE [LARGE SCALE GENOMIC DNA]</scope>
    <source>
        <strain evidence="2">SBR-YM</strain>
        <tissue evidence="2">Skin</tissue>
    </source>
</reference>
<dbReference type="GO" id="GO:0006355">
    <property type="term" value="P:regulation of DNA-templated transcription"/>
    <property type="evidence" value="ECO:0007669"/>
    <property type="project" value="InterPro"/>
</dbReference>
<dbReference type="SMART" id="SM00349">
    <property type="entry name" value="KRAB"/>
    <property type="match status" value="1"/>
</dbReference>
<gene>
    <name evidence="2" type="ORF">HPG69_007258</name>
</gene>
<dbReference type="EMBL" id="JACDTQ010000092">
    <property type="protein sequence ID" value="KAF5929505.1"/>
    <property type="molecule type" value="Genomic_DNA"/>
</dbReference>
<dbReference type="SUPFAM" id="SSF109640">
    <property type="entry name" value="KRAB domain (Kruppel-associated box)"/>
    <property type="match status" value="1"/>
</dbReference>
<name>A0A7J7FN79_DICBM</name>
<accession>A0A7J7FN79</accession>
<evidence type="ECO:0000313" key="2">
    <source>
        <dbReference type="EMBL" id="KAF5929505.1"/>
    </source>
</evidence>
<proteinExistence type="predicted"/>
<comment type="caution">
    <text evidence="2">The sequence shown here is derived from an EMBL/GenBank/DDBJ whole genome shotgun (WGS) entry which is preliminary data.</text>
</comment>
<dbReference type="InterPro" id="IPR036051">
    <property type="entry name" value="KRAB_dom_sf"/>
</dbReference>
<feature type="domain" description="KRAB" evidence="1">
    <location>
        <begin position="3"/>
        <end position="79"/>
    </location>
</feature>
<dbReference type="InterPro" id="IPR001909">
    <property type="entry name" value="KRAB"/>
</dbReference>
<protein>
    <recommendedName>
        <fullName evidence="1">KRAB domain-containing protein</fullName>
    </recommendedName>
</protein>
<keyword evidence="3" id="KW-1185">Reference proteome</keyword>